<protein>
    <recommendedName>
        <fullName evidence="7">RING-type domain-containing protein</fullName>
    </recommendedName>
</protein>
<dbReference type="GO" id="GO:0032436">
    <property type="term" value="P:positive regulation of proteasomal ubiquitin-dependent protein catabolic process"/>
    <property type="evidence" value="ECO:0007669"/>
    <property type="project" value="TreeGrafter"/>
</dbReference>
<dbReference type="GO" id="GO:0008270">
    <property type="term" value="F:zinc ion binding"/>
    <property type="evidence" value="ECO:0007669"/>
    <property type="project" value="UniProtKB-KW"/>
</dbReference>
<dbReference type="InterPro" id="IPR033263">
    <property type="entry name" value="RNF180"/>
</dbReference>
<keyword evidence="2 4" id="KW-0863">Zinc-finger</keyword>
<keyword evidence="6" id="KW-0812">Transmembrane</keyword>
<accession>A0A9Q1D6S2</accession>
<keyword evidence="6" id="KW-0472">Membrane</keyword>
<dbReference type="AlphaFoldDB" id="A0A9Q1D6S2"/>
<dbReference type="Pfam" id="PF13639">
    <property type="entry name" value="zf-RING_2"/>
    <property type="match status" value="1"/>
</dbReference>
<dbReference type="Gene3D" id="3.30.40.10">
    <property type="entry name" value="Zinc/RING finger domain, C3HC4 (zinc finger)"/>
    <property type="match status" value="1"/>
</dbReference>
<feature type="region of interest" description="Disordered" evidence="5">
    <location>
        <begin position="105"/>
        <end position="293"/>
    </location>
</feature>
<feature type="compositionally biased region" description="Low complexity" evidence="5">
    <location>
        <begin position="123"/>
        <end position="132"/>
    </location>
</feature>
<dbReference type="PANTHER" id="PTHR46717:SF1">
    <property type="entry name" value="E3 UBIQUITIN-PROTEIN LIGASE RNF180"/>
    <property type="match status" value="1"/>
</dbReference>
<evidence type="ECO:0000259" key="7">
    <source>
        <dbReference type="PROSITE" id="PS50089"/>
    </source>
</evidence>
<dbReference type="OrthoDB" id="6105938at2759"/>
<feature type="compositionally biased region" description="Gly residues" evidence="5">
    <location>
        <begin position="179"/>
        <end position="188"/>
    </location>
</feature>
<evidence type="ECO:0000256" key="1">
    <source>
        <dbReference type="ARBA" id="ARBA00022723"/>
    </source>
</evidence>
<dbReference type="GO" id="GO:0042415">
    <property type="term" value="P:norepinephrine metabolic process"/>
    <property type="evidence" value="ECO:0007669"/>
    <property type="project" value="TreeGrafter"/>
</dbReference>
<dbReference type="PANTHER" id="PTHR46717">
    <property type="entry name" value="E3 UBIQUITIN-PROTEIN LIGASE RNF180"/>
    <property type="match status" value="1"/>
</dbReference>
<evidence type="ECO:0000256" key="6">
    <source>
        <dbReference type="SAM" id="Phobius"/>
    </source>
</evidence>
<organism evidence="8 9">
    <name type="scientific">Conger conger</name>
    <name type="common">Conger eel</name>
    <name type="synonym">Muraena conger</name>
    <dbReference type="NCBI Taxonomy" id="82655"/>
    <lineage>
        <taxon>Eukaryota</taxon>
        <taxon>Metazoa</taxon>
        <taxon>Chordata</taxon>
        <taxon>Craniata</taxon>
        <taxon>Vertebrata</taxon>
        <taxon>Euteleostomi</taxon>
        <taxon>Actinopterygii</taxon>
        <taxon>Neopterygii</taxon>
        <taxon>Teleostei</taxon>
        <taxon>Anguilliformes</taxon>
        <taxon>Congridae</taxon>
        <taxon>Conger</taxon>
    </lineage>
</organism>
<dbReference type="InterPro" id="IPR045790">
    <property type="entry name" value="RNF180_C"/>
</dbReference>
<reference evidence="8" key="1">
    <citation type="journal article" date="2023" name="Science">
        <title>Genome structures resolve the early diversification of teleost fishes.</title>
        <authorList>
            <person name="Parey E."/>
            <person name="Louis A."/>
            <person name="Montfort J."/>
            <person name="Bouchez O."/>
            <person name="Roques C."/>
            <person name="Iampietro C."/>
            <person name="Lluch J."/>
            <person name="Castinel A."/>
            <person name="Donnadieu C."/>
            <person name="Desvignes T."/>
            <person name="Floi Bucao C."/>
            <person name="Jouanno E."/>
            <person name="Wen M."/>
            <person name="Mejri S."/>
            <person name="Dirks R."/>
            <person name="Jansen H."/>
            <person name="Henkel C."/>
            <person name="Chen W.J."/>
            <person name="Zahm M."/>
            <person name="Cabau C."/>
            <person name="Klopp C."/>
            <person name="Thompson A.W."/>
            <person name="Robinson-Rechavi M."/>
            <person name="Braasch I."/>
            <person name="Lecointre G."/>
            <person name="Bobe J."/>
            <person name="Postlethwait J.H."/>
            <person name="Berthelot C."/>
            <person name="Roest Crollius H."/>
            <person name="Guiguen Y."/>
        </authorList>
    </citation>
    <scope>NUCLEOTIDE SEQUENCE</scope>
    <source>
        <strain evidence="8">Concon-B</strain>
    </source>
</reference>
<name>A0A9Q1D6S2_CONCO</name>
<dbReference type="GO" id="GO:0005789">
    <property type="term" value="C:endoplasmic reticulum membrane"/>
    <property type="evidence" value="ECO:0007669"/>
    <property type="project" value="TreeGrafter"/>
</dbReference>
<dbReference type="InterPro" id="IPR017907">
    <property type="entry name" value="Znf_RING_CS"/>
</dbReference>
<dbReference type="CDD" id="cd16554">
    <property type="entry name" value="RING-HC_RNF180"/>
    <property type="match status" value="1"/>
</dbReference>
<dbReference type="Proteomes" id="UP001152803">
    <property type="component" value="Unassembled WGS sequence"/>
</dbReference>
<evidence type="ECO:0000256" key="5">
    <source>
        <dbReference type="SAM" id="MobiDB-lite"/>
    </source>
</evidence>
<dbReference type="PROSITE" id="PS00518">
    <property type="entry name" value="ZF_RING_1"/>
    <property type="match status" value="1"/>
</dbReference>
<keyword evidence="9" id="KW-1185">Reference proteome</keyword>
<evidence type="ECO:0000256" key="3">
    <source>
        <dbReference type="ARBA" id="ARBA00022833"/>
    </source>
</evidence>
<keyword evidence="1" id="KW-0479">Metal-binding</keyword>
<evidence type="ECO:0000256" key="4">
    <source>
        <dbReference type="PROSITE-ProRule" id="PRU00175"/>
    </source>
</evidence>
<dbReference type="SMART" id="SM00184">
    <property type="entry name" value="RING"/>
    <property type="match status" value="1"/>
</dbReference>
<keyword evidence="6" id="KW-1133">Transmembrane helix</keyword>
<keyword evidence="3" id="KW-0862">Zinc</keyword>
<gene>
    <name evidence="8" type="ORF">COCON_G00164690</name>
</gene>
<dbReference type="SUPFAM" id="SSF57850">
    <property type="entry name" value="RING/U-box"/>
    <property type="match status" value="1"/>
</dbReference>
<sequence length="488" mass="53947">METSGKVPVLRCRKCRKCVVDASCLLTMNTVDDVAAECKIWHMDFDNLPAWILASIHQACWTSGRLSCQHCGARLGGFNFLSQPRCPCGRDLSVHLSRSRLDQDYRRSEFTSGGPPRERRVGRLPVRGGPREATPPVAEALETEPRLSNAGPVLSSPLPEGPGGLRRTAHRKSRASDYCGGGRAGTGLTGSFSDSPQTRPLAEAPPHQPRPSAAGQQEEGPETTHLQEVPTPRRRRPSLTSTDEGEEPQEGAEQTTPLRSLLLDRPVPPPRLSRRERNRLKSQRRKERRRERWVQKCLHQHTQRLMGSVASSENEDEDAGAGSAGSEGLTCAVCLDVFFSPHVCQPCGHVFCEPCLRTLAKNRPTSTPCPLCRTLITHTLFQRELSEMTKTFFPKLYLVRKQNFLKSGCSRWPLPSSRKLFHIFSGLRGQSSSAVWRLLPHGGFGLGGVDVASLGWRSEHLLLSICSVDGLIILVLGLALFSLLFLSY</sequence>
<comment type="caution">
    <text evidence="8">The sequence shown here is derived from an EMBL/GenBank/DDBJ whole genome shotgun (WGS) entry which is preliminary data.</text>
</comment>
<dbReference type="PROSITE" id="PS50089">
    <property type="entry name" value="ZF_RING_2"/>
    <property type="match status" value="1"/>
</dbReference>
<dbReference type="GO" id="GO:0042428">
    <property type="term" value="P:serotonin metabolic process"/>
    <property type="evidence" value="ECO:0007669"/>
    <property type="project" value="TreeGrafter"/>
</dbReference>
<evidence type="ECO:0000256" key="2">
    <source>
        <dbReference type="ARBA" id="ARBA00022771"/>
    </source>
</evidence>
<proteinExistence type="predicted"/>
<dbReference type="GO" id="GO:0000209">
    <property type="term" value="P:protein polyubiquitination"/>
    <property type="evidence" value="ECO:0007669"/>
    <property type="project" value="InterPro"/>
</dbReference>
<evidence type="ECO:0000313" key="8">
    <source>
        <dbReference type="EMBL" id="KAJ8260746.1"/>
    </source>
</evidence>
<feature type="domain" description="RING-type" evidence="7">
    <location>
        <begin position="331"/>
        <end position="373"/>
    </location>
</feature>
<dbReference type="Pfam" id="PF19332">
    <property type="entry name" value="RNF180_C"/>
    <property type="match status" value="1"/>
</dbReference>
<feature type="compositionally biased region" description="Basic residues" evidence="5">
    <location>
        <begin position="272"/>
        <end position="291"/>
    </location>
</feature>
<feature type="transmembrane region" description="Helical" evidence="6">
    <location>
        <begin position="461"/>
        <end position="486"/>
    </location>
</feature>
<dbReference type="GO" id="GO:0031624">
    <property type="term" value="F:ubiquitin conjugating enzyme binding"/>
    <property type="evidence" value="ECO:0007669"/>
    <property type="project" value="TreeGrafter"/>
</dbReference>
<dbReference type="InterPro" id="IPR001841">
    <property type="entry name" value="Znf_RING"/>
</dbReference>
<dbReference type="EMBL" id="JAFJMO010000012">
    <property type="protein sequence ID" value="KAJ8260746.1"/>
    <property type="molecule type" value="Genomic_DNA"/>
</dbReference>
<evidence type="ECO:0000313" key="9">
    <source>
        <dbReference type="Proteomes" id="UP001152803"/>
    </source>
</evidence>
<dbReference type="GO" id="GO:0061630">
    <property type="term" value="F:ubiquitin protein ligase activity"/>
    <property type="evidence" value="ECO:0007669"/>
    <property type="project" value="InterPro"/>
</dbReference>
<dbReference type="InterPro" id="IPR013083">
    <property type="entry name" value="Znf_RING/FYVE/PHD"/>
</dbReference>